<comment type="caution">
    <text evidence="1">The sequence shown here is derived from an EMBL/GenBank/DDBJ whole genome shotgun (WGS) entry which is preliminary data.</text>
</comment>
<dbReference type="AlphaFoldDB" id="A0A329BKL4"/>
<organism evidence="1 2">
    <name type="scientific">Paraburkholderia bryophila</name>
    <dbReference type="NCBI Taxonomy" id="420952"/>
    <lineage>
        <taxon>Bacteria</taxon>
        <taxon>Pseudomonadati</taxon>
        <taxon>Pseudomonadota</taxon>
        <taxon>Betaproteobacteria</taxon>
        <taxon>Burkholderiales</taxon>
        <taxon>Burkholderiaceae</taxon>
        <taxon>Paraburkholderia</taxon>
    </lineage>
</organism>
<dbReference type="Proteomes" id="UP000248918">
    <property type="component" value="Unassembled WGS sequence"/>
</dbReference>
<proteinExistence type="predicted"/>
<evidence type="ECO:0000313" key="2">
    <source>
        <dbReference type="Proteomes" id="UP000248918"/>
    </source>
</evidence>
<dbReference type="Pfam" id="PF14350">
    <property type="entry name" value="Beta_protein"/>
    <property type="match status" value="1"/>
</dbReference>
<protein>
    <submittedName>
        <fullName evidence="1">T4 beta protein</fullName>
    </submittedName>
</protein>
<reference evidence="1 2" key="1">
    <citation type="submission" date="2018-06" db="EMBL/GenBank/DDBJ databases">
        <title>Genomic Encyclopedia of Type Strains, Phase III (KMG-III): the genomes of soil and plant-associated and newly described type strains.</title>
        <authorList>
            <person name="Whitman W."/>
        </authorList>
    </citation>
    <scope>NUCLEOTIDE SEQUENCE [LARGE SCALE GENOMIC DNA]</scope>
    <source>
        <strain evidence="1 2">LMG 23644</strain>
    </source>
</reference>
<evidence type="ECO:0000313" key="1">
    <source>
        <dbReference type="EMBL" id="RAS21861.1"/>
    </source>
</evidence>
<gene>
    <name evidence="1" type="ORF">BX591_12613</name>
</gene>
<sequence length="357" mass="39136">MPAYFEKFPYYPALRTRPAEMLGYEKIAEEVKGALLPLITLGAWPKQPGVLTSLKIAKAAVGNRPYLLDVTGEPKYQNPELLALLSPEGSFNAWRKFVQTDPLAIPVIQMPVDLRLPELMRQTRELAKSAHERVAFRLVNLAADTPRAVAALSTLDSADQAMVIVDLGLVAKEMIGKCIVDSVGAINQIRRDIPNAAICVMSSSFPSSVTKSFDKDSGGTRGSIPILERELFEEIGADACLYGDHGSIHPKVSAASGGRYTPRIDYPTAESWEFERRPDTDAQGYVATAKALLNSFPEIRRNESWGAQKIVSAAAGLIDKMKTPSSWIAARVNMHITRQYYLSLVSSLPADDDSLEE</sequence>
<dbReference type="InterPro" id="IPR025683">
    <property type="entry name" value="Protein_beta"/>
</dbReference>
<dbReference type="OrthoDB" id="7847670at2"/>
<accession>A0A329BKL4</accession>
<name>A0A329BKL4_9BURK</name>
<dbReference type="EMBL" id="QLTK01000026">
    <property type="protein sequence ID" value="RAS21861.1"/>
    <property type="molecule type" value="Genomic_DNA"/>
</dbReference>
<dbReference type="RefSeq" id="WP_146749819.1">
    <property type="nucleotide sequence ID" value="NZ_CADFFP010000007.1"/>
</dbReference>